<comment type="caution">
    <text evidence="1">The sequence shown here is derived from an EMBL/GenBank/DDBJ whole genome shotgun (WGS) entry which is preliminary data.</text>
</comment>
<organism evidence="1 2">
    <name type="scientific">Streptomyces polyasparticus</name>
    <dbReference type="NCBI Taxonomy" id="2767826"/>
    <lineage>
        <taxon>Bacteria</taxon>
        <taxon>Bacillati</taxon>
        <taxon>Actinomycetota</taxon>
        <taxon>Actinomycetes</taxon>
        <taxon>Kitasatosporales</taxon>
        <taxon>Streptomycetaceae</taxon>
        <taxon>Streptomyces</taxon>
    </lineage>
</organism>
<sequence length="161" mass="17924">MIGAAVGALLQAWREHAMHRRELAVRWDEALLTGRVDYLSTADRTLRGLLRWRRARDAGASTADLDAMATAALETYESLHEQSQLISLLTGDRTDPLRVAAREMRRSLLPLCDEARGGEHLENSHLIDLINAHRAARDSLILRAQRKLKGDLEQPATPSGT</sequence>
<accession>A0ABR7SAG0</accession>
<dbReference type="EMBL" id="JACTVJ010000001">
    <property type="protein sequence ID" value="MBC9711328.1"/>
    <property type="molecule type" value="Genomic_DNA"/>
</dbReference>
<keyword evidence="2" id="KW-1185">Reference proteome</keyword>
<protein>
    <submittedName>
        <fullName evidence="1">Uncharacterized protein</fullName>
    </submittedName>
</protein>
<dbReference type="Proteomes" id="UP000642284">
    <property type="component" value="Unassembled WGS sequence"/>
</dbReference>
<reference evidence="1 2" key="1">
    <citation type="submission" date="2020-08" db="EMBL/GenBank/DDBJ databases">
        <title>Genemic of Streptomyces polyaspartic.</title>
        <authorList>
            <person name="Liu W."/>
        </authorList>
    </citation>
    <scope>NUCLEOTIDE SEQUENCE [LARGE SCALE GENOMIC DNA]</scope>
    <source>
        <strain evidence="1 2">TRM66268-LWL</strain>
    </source>
</reference>
<gene>
    <name evidence="1" type="ORF">H9Y04_01930</name>
</gene>
<proteinExistence type="predicted"/>
<evidence type="ECO:0000313" key="1">
    <source>
        <dbReference type="EMBL" id="MBC9711328.1"/>
    </source>
</evidence>
<dbReference type="RefSeq" id="WP_187811809.1">
    <property type="nucleotide sequence ID" value="NZ_JACTVJ010000001.1"/>
</dbReference>
<evidence type="ECO:0000313" key="2">
    <source>
        <dbReference type="Proteomes" id="UP000642284"/>
    </source>
</evidence>
<name>A0ABR7SAG0_9ACTN</name>